<dbReference type="OrthoDB" id="2563332at2759"/>
<protein>
    <recommendedName>
        <fullName evidence="3">F-box domain-containing protein</fullName>
    </recommendedName>
</protein>
<reference evidence="1 2" key="1">
    <citation type="submission" date="2013-07" db="EMBL/GenBank/DDBJ databases">
        <title>The Genome Sequence of Cryptococcus heveanensis BCC8398.</title>
        <authorList>
            <consortium name="The Broad Institute Genome Sequencing Platform"/>
            <person name="Cuomo C."/>
            <person name="Litvintseva A."/>
            <person name="Chen Y."/>
            <person name="Heitman J."/>
            <person name="Sun S."/>
            <person name="Springer D."/>
            <person name="Dromer F."/>
            <person name="Young S.K."/>
            <person name="Zeng Q."/>
            <person name="Gargeya S."/>
            <person name="Fitzgerald M."/>
            <person name="Abouelleil A."/>
            <person name="Alvarado L."/>
            <person name="Berlin A.M."/>
            <person name="Chapman S.B."/>
            <person name="Dewar J."/>
            <person name="Goldberg J."/>
            <person name="Griggs A."/>
            <person name="Gujja S."/>
            <person name="Hansen M."/>
            <person name="Howarth C."/>
            <person name="Imamovic A."/>
            <person name="Larimer J."/>
            <person name="McCowan C."/>
            <person name="Murphy C."/>
            <person name="Pearson M."/>
            <person name="Priest M."/>
            <person name="Roberts A."/>
            <person name="Saif S."/>
            <person name="Shea T."/>
            <person name="Sykes S."/>
            <person name="Wortman J."/>
            <person name="Nusbaum C."/>
            <person name="Birren B."/>
        </authorList>
    </citation>
    <scope>NUCLEOTIDE SEQUENCE [LARGE SCALE GENOMIC DNA]</scope>
    <source>
        <strain evidence="1 2">BCC8398</strain>
    </source>
</reference>
<gene>
    <name evidence="1" type="ORF">I316_07060</name>
</gene>
<dbReference type="EMBL" id="KV700136">
    <property type="protein sequence ID" value="OCF31274.1"/>
    <property type="molecule type" value="Genomic_DNA"/>
</dbReference>
<reference evidence="2" key="2">
    <citation type="submission" date="2013-12" db="EMBL/GenBank/DDBJ databases">
        <title>Evolution of pathogenesis and genome organization in the Tremellales.</title>
        <authorList>
            <person name="Cuomo C."/>
            <person name="Litvintseva A."/>
            <person name="Heitman J."/>
            <person name="Chen Y."/>
            <person name="Sun S."/>
            <person name="Springer D."/>
            <person name="Dromer F."/>
            <person name="Young S."/>
            <person name="Zeng Q."/>
            <person name="Chapman S."/>
            <person name="Gujja S."/>
            <person name="Saif S."/>
            <person name="Birren B."/>
        </authorList>
    </citation>
    <scope>NUCLEOTIDE SEQUENCE [LARGE SCALE GENOMIC DNA]</scope>
    <source>
        <strain evidence="2">BCC8398</strain>
    </source>
</reference>
<evidence type="ECO:0008006" key="3">
    <source>
        <dbReference type="Google" id="ProtNLM"/>
    </source>
</evidence>
<keyword evidence="2" id="KW-1185">Reference proteome</keyword>
<proteinExistence type="predicted"/>
<evidence type="ECO:0000313" key="1">
    <source>
        <dbReference type="EMBL" id="OCF31274.1"/>
    </source>
</evidence>
<accession>A0A1B9GJK1</accession>
<name>A0A1B9GJK1_9TREE</name>
<evidence type="ECO:0000313" key="2">
    <source>
        <dbReference type="Proteomes" id="UP000092666"/>
    </source>
</evidence>
<dbReference type="Proteomes" id="UP000092666">
    <property type="component" value="Unassembled WGS sequence"/>
</dbReference>
<sequence length="312" mass="35980">MRDTGASTARIQLLPRVPQEIQTWILDIFVHFNFSSLKVATRIDVFFHQRYQAKLYRHVCFKQDNIQAFRDLAEMSKGYVLDASLAPTPQQRARDRFLSVCRSIIHLRLQDEASGDTLAKALAQCVPLDANPIFPNVKYLMLGERFMRYLERWNHRDYTLEMNSRKAVGILSRAMDVKHLGIDTIRTTEAKSFAHPEVWKVVNLQRHWKLQSITFHNDVGPVRLIFEGVPLHRYSQTDPWETSMLQLAKDKSTWEVGSKVEILNQRPYSVDTSLLPRDIAEQIQVYVGDSDDGYGPCICCGEHLIVSDSDDD</sequence>
<dbReference type="AlphaFoldDB" id="A0A1B9GJK1"/>
<organism evidence="1 2">
    <name type="scientific">Kwoniella heveanensis BCC8398</name>
    <dbReference type="NCBI Taxonomy" id="1296120"/>
    <lineage>
        <taxon>Eukaryota</taxon>
        <taxon>Fungi</taxon>
        <taxon>Dikarya</taxon>
        <taxon>Basidiomycota</taxon>
        <taxon>Agaricomycotina</taxon>
        <taxon>Tremellomycetes</taxon>
        <taxon>Tremellales</taxon>
        <taxon>Cryptococcaceae</taxon>
        <taxon>Kwoniella</taxon>
    </lineage>
</organism>